<comment type="subcellular location">
    <subcellularLocation>
        <location evidence="1">Cell membrane</location>
        <topology evidence="1">Multi-pass membrane protein</topology>
    </subcellularLocation>
</comment>
<evidence type="ECO:0000256" key="2">
    <source>
        <dbReference type="ARBA" id="ARBA00022475"/>
    </source>
</evidence>
<gene>
    <name evidence="7" type="ORF">E1956_42060</name>
</gene>
<dbReference type="OrthoDB" id="3296441at2"/>
<feature type="transmembrane region" description="Helical" evidence="6">
    <location>
        <begin position="52"/>
        <end position="78"/>
    </location>
</feature>
<evidence type="ECO:0000313" key="7">
    <source>
        <dbReference type="EMBL" id="QBR03693.1"/>
    </source>
</evidence>
<keyword evidence="2" id="KW-1003">Cell membrane</keyword>
<feature type="transmembrane region" description="Helical" evidence="6">
    <location>
        <begin position="138"/>
        <end position="155"/>
    </location>
</feature>
<keyword evidence="5 6" id="KW-0472">Membrane</keyword>
<keyword evidence="8" id="KW-1185">Reference proteome</keyword>
<evidence type="ECO:0000256" key="5">
    <source>
        <dbReference type="ARBA" id="ARBA00023136"/>
    </source>
</evidence>
<feature type="transmembrane region" description="Helical" evidence="6">
    <location>
        <begin position="90"/>
        <end position="108"/>
    </location>
</feature>
<evidence type="ECO:0000256" key="6">
    <source>
        <dbReference type="SAM" id="Phobius"/>
    </source>
</evidence>
<organism evidence="7 8">
    <name type="scientific">Paraburkholderia pallida</name>
    <dbReference type="NCBI Taxonomy" id="2547399"/>
    <lineage>
        <taxon>Bacteria</taxon>
        <taxon>Pseudomonadati</taxon>
        <taxon>Pseudomonadota</taxon>
        <taxon>Betaproteobacteria</taxon>
        <taxon>Burkholderiales</taxon>
        <taxon>Burkholderiaceae</taxon>
        <taxon>Paraburkholderia</taxon>
    </lineage>
</organism>
<evidence type="ECO:0000256" key="3">
    <source>
        <dbReference type="ARBA" id="ARBA00022692"/>
    </source>
</evidence>
<evidence type="ECO:0000256" key="4">
    <source>
        <dbReference type="ARBA" id="ARBA00022989"/>
    </source>
</evidence>
<dbReference type="Proteomes" id="UP000295727">
    <property type="component" value="Chromosome 4"/>
</dbReference>
<dbReference type="InterPro" id="IPR051461">
    <property type="entry name" value="UPF0750_membrane"/>
</dbReference>
<proteinExistence type="predicted"/>
<reference evidence="7 8" key="1">
    <citation type="submission" date="2019-03" db="EMBL/GenBank/DDBJ databases">
        <title>Paraburkholderia sp. 7MH5, isolated from subtropical forest soil.</title>
        <authorList>
            <person name="Gao Z.-H."/>
            <person name="Qiu L.-H."/>
        </authorList>
    </citation>
    <scope>NUCLEOTIDE SEQUENCE [LARGE SCALE GENOMIC DNA]</scope>
    <source>
        <strain evidence="7 8">7MH5</strain>
    </source>
</reference>
<dbReference type="InterPro" id="IPR003740">
    <property type="entry name" value="YitT"/>
</dbReference>
<dbReference type="GO" id="GO:0005886">
    <property type="term" value="C:plasma membrane"/>
    <property type="evidence" value="ECO:0007669"/>
    <property type="project" value="UniProtKB-SubCell"/>
</dbReference>
<feature type="transmembrane region" description="Helical" evidence="6">
    <location>
        <begin position="20"/>
        <end position="40"/>
    </location>
</feature>
<dbReference type="EMBL" id="CP038151">
    <property type="protein sequence ID" value="QBR03693.1"/>
    <property type="molecule type" value="Genomic_DNA"/>
</dbReference>
<dbReference type="PANTHER" id="PTHR33545">
    <property type="entry name" value="UPF0750 MEMBRANE PROTEIN YITT-RELATED"/>
    <property type="match status" value="1"/>
</dbReference>
<evidence type="ECO:0000256" key="1">
    <source>
        <dbReference type="ARBA" id="ARBA00004651"/>
    </source>
</evidence>
<feature type="transmembrane region" description="Helical" evidence="6">
    <location>
        <begin position="114"/>
        <end position="133"/>
    </location>
</feature>
<feature type="transmembrane region" description="Helical" evidence="6">
    <location>
        <begin position="167"/>
        <end position="195"/>
    </location>
</feature>
<protein>
    <submittedName>
        <fullName evidence="7">YitT family protein</fullName>
    </submittedName>
</protein>
<keyword evidence="3 6" id="KW-0812">Transmembrane</keyword>
<name>A0A4V1B0R5_9BURK</name>
<sequence>MPRQSQNSSAPSRHLFYEDALALVIGSMLVSTGIGLYGYVGLLTGGTAGITFLIHYLTGAPFGPVFFLVNLPFCVFAFRNMDRRFRRKSLVASSLVSIFTIVQPQLVHYSKVNLPYSAALGGVMMGTGFVVLFRHQACLGGVNFVALFFQEAYGFRAGKIQMVVDVMILMASCFIVKPLILAGSVMGAIVLNLVIALNHRPGRYTGA</sequence>
<dbReference type="AlphaFoldDB" id="A0A4V1B0R5"/>
<evidence type="ECO:0000313" key="8">
    <source>
        <dbReference type="Proteomes" id="UP000295727"/>
    </source>
</evidence>
<dbReference type="PANTHER" id="PTHR33545:SF5">
    <property type="entry name" value="UPF0750 MEMBRANE PROTEIN YITT"/>
    <property type="match status" value="1"/>
</dbReference>
<dbReference type="KEGG" id="ppai:E1956_42060"/>
<dbReference type="Pfam" id="PF02588">
    <property type="entry name" value="YitT_membrane"/>
    <property type="match status" value="1"/>
</dbReference>
<keyword evidence="4 6" id="KW-1133">Transmembrane helix</keyword>
<accession>A0A4V1B0R5</accession>